<evidence type="ECO:0000313" key="2">
    <source>
        <dbReference type="EMBL" id="TAA27743.1"/>
    </source>
</evidence>
<accession>A0A4Q8LFT0</accession>
<proteinExistence type="predicted"/>
<dbReference type="Proteomes" id="UP000291286">
    <property type="component" value="Unassembled WGS sequence"/>
</dbReference>
<dbReference type="SUPFAM" id="SSF54909">
    <property type="entry name" value="Dimeric alpha+beta barrel"/>
    <property type="match status" value="1"/>
</dbReference>
<dbReference type="EMBL" id="SHMB01000005">
    <property type="protein sequence ID" value="TAA27743.1"/>
    <property type="molecule type" value="Genomic_DNA"/>
</dbReference>
<sequence>MSVPVAQAPQSAPETYVITFHVKADQVARFLALLGPVLDAMRHETSFVRAALHVDPERPHVFQLHETWTDRDDVLNVQLHRPYRQAWHAALDALLAEPRQIAIWTLVRAD</sequence>
<dbReference type="Gene3D" id="3.30.70.100">
    <property type="match status" value="1"/>
</dbReference>
<comment type="caution">
    <text evidence="2">The sequence shown here is derived from an EMBL/GenBank/DDBJ whole genome shotgun (WGS) entry which is preliminary data.</text>
</comment>
<feature type="domain" description="ABM" evidence="1">
    <location>
        <begin position="14"/>
        <end position="104"/>
    </location>
</feature>
<dbReference type="Pfam" id="PF03992">
    <property type="entry name" value="ABM"/>
    <property type="match status" value="1"/>
</dbReference>
<keyword evidence="2" id="KW-0560">Oxidoreductase</keyword>
<dbReference type="AlphaFoldDB" id="A0A4Q8LFT0"/>
<dbReference type="GO" id="GO:0004497">
    <property type="term" value="F:monooxygenase activity"/>
    <property type="evidence" value="ECO:0007669"/>
    <property type="project" value="UniProtKB-KW"/>
</dbReference>
<reference evidence="2 3" key="1">
    <citation type="submission" date="2019-02" db="EMBL/GenBank/DDBJ databases">
        <title>WGS of Pseudoxanthomonas species novum from clinical isolates.</title>
        <authorList>
            <person name="Bernier A.-M."/>
            <person name="Bernard K."/>
            <person name="Vachon A."/>
        </authorList>
    </citation>
    <scope>NUCLEOTIDE SEQUENCE [LARGE SCALE GENOMIC DNA]</scope>
    <source>
        <strain evidence="2 3">NML171202</strain>
    </source>
</reference>
<name>A0A4Q8LFT0_9GAMM</name>
<dbReference type="RefSeq" id="WP_130519562.1">
    <property type="nucleotide sequence ID" value="NZ_SHMA01000013.1"/>
</dbReference>
<organism evidence="2 3">
    <name type="scientific">Pseudoxanthomonas winnipegensis</name>
    <dbReference type="NCBI Taxonomy" id="2480810"/>
    <lineage>
        <taxon>Bacteria</taxon>
        <taxon>Pseudomonadati</taxon>
        <taxon>Pseudomonadota</taxon>
        <taxon>Gammaproteobacteria</taxon>
        <taxon>Lysobacterales</taxon>
        <taxon>Lysobacteraceae</taxon>
        <taxon>Pseudoxanthomonas</taxon>
    </lineage>
</organism>
<dbReference type="InterPro" id="IPR011008">
    <property type="entry name" value="Dimeric_a/b-barrel"/>
</dbReference>
<dbReference type="InterPro" id="IPR007138">
    <property type="entry name" value="ABM_dom"/>
</dbReference>
<protein>
    <submittedName>
        <fullName evidence="2">Antibiotic biosynthesis monooxygenase</fullName>
    </submittedName>
</protein>
<gene>
    <name evidence="2" type="ORF">EA661_13470</name>
</gene>
<dbReference type="PROSITE" id="PS51725">
    <property type="entry name" value="ABM"/>
    <property type="match status" value="1"/>
</dbReference>
<keyword evidence="2" id="KW-0503">Monooxygenase</keyword>
<evidence type="ECO:0000313" key="3">
    <source>
        <dbReference type="Proteomes" id="UP000291286"/>
    </source>
</evidence>
<evidence type="ECO:0000259" key="1">
    <source>
        <dbReference type="PROSITE" id="PS51725"/>
    </source>
</evidence>